<dbReference type="PANTHER" id="PTHR47331:SF1">
    <property type="entry name" value="GAG-LIKE PROTEIN"/>
    <property type="match status" value="1"/>
</dbReference>
<dbReference type="Gene3D" id="3.30.70.270">
    <property type="match status" value="1"/>
</dbReference>
<evidence type="ECO:0000259" key="3">
    <source>
        <dbReference type="Pfam" id="PF00078"/>
    </source>
</evidence>
<protein>
    <recommendedName>
        <fullName evidence="3">Reverse transcriptase domain-containing protein</fullName>
    </recommendedName>
</protein>
<dbReference type="SUPFAM" id="SSF56672">
    <property type="entry name" value="DNA/RNA polymerases"/>
    <property type="match status" value="1"/>
</dbReference>
<proteinExistence type="predicted"/>
<dbReference type="InterPro" id="IPR000477">
    <property type="entry name" value="RT_dom"/>
</dbReference>
<dbReference type="InterPro" id="IPR043502">
    <property type="entry name" value="DNA/RNA_pol_sf"/>
</dbReference>
<sequence>MMEQEQERRKKAMQEKLELEKQFIERKFDLLRAELDEDDDDRSDQLSSVNMIISPPAQSTNQRNSLAACLPQQVGQHQQQKNAGQHQPRQHRESSAFVDTTDTVILASKTLSQAIHQNSWGCLAPPAPPVVSPMPTAQQIAARHVVPKDLPVFSGDPSEWPLFASSYYNSTAMCGYSDGENLMRLQRSLKGNAREAVHCQLLHPASVPQIMMTLQTLFGRPELIVRCLLNKVQSTPAPKADKLESLISFGLAVQNLCSHLQSMGMEAHLSNPTILQELVDKLPTNLKLDWALHQRHLPTVDLSSFGNYMSTIVFAASKVSVGSEPVGKFEKPKGKKKGFLNTHSTEEVGDNDQEERQESSAGQTRTPYTPKLCPVCKKETHKVKDCRSFLEASIDDHWKLVHQANLCRRCLIGHGKWPCKATVCGMDGCELRHHRLLHPGRPESSSSAKDQPKVTGTVGVHRHQSRPTLFRIIPVIVHANGTSVRTLAFLDDGSSYTLVEQDLVDELGVTGELEPLCLQWTSGITRTEANSRLLQIEISGVDANRKHILEDLADKYDYLRGLPVASYDSTVPRILIGVDNADLQVTLKKREGKKFEPVATKTRLGWTIYGNLTRIEAEDERRARAIMEETTIRTSSGRFQTGLLWRNDYVEFPDSRAMAEHRLKCLERRLSKNPELYNNVKQQIKDYQRKGYAHELTKEEANNSDPRRVWYLPLGVVTNPNKPGKVRVVWDAAAKIEGISLNSMLMKGPDMTASLSTVLYRFRQRQIAIAGDIREMFHQIQIRPQDRQAQRFLWRDAPGETCKEYVMDVATFGSTCSPSSAQYIKNRNAEEWSEQYPEAAVAIIECHYVDDYLDSLDCEEEAVRLALDVKTVHAKAGFDIRNWLSNSELVLQRVGDPGQQITKSFTAGKGSETERVLGMSWTPKEDTFTFAVNFRSDIQSLISGTSVPTKRQVLRVVMSVFDPLGLFAVFVIHGKCLVQDIWRTKIGWDDPIPEKLHETWRRWIQVLQQLPQLELPRCYFPNYSVGSLRSLQLHVFVDASETAYSCVAYFLT</sequence>
<dbReference type="InterPro" id="IPR005312">
    <property type="entry name" value="DUF1759"/>
</dbReference>
<dbReference type="CDD" id="cd01644">
    <property type="entry name" value="RT_pepA17"/>
    <property type="match status" value="1"/>
</dbReference>
<dbReference type="Pfam" id="PF03564">
    <property type="entry name" value="DUF1759"/>
    <property type="match status" value="1"/>
</dbReference>
<feature type="compositionally biased region" description="Low complexity" evidence="2">
    <location>
        <begin position="72"/>
        <end position="87"/>
    </location>
</feature>
<feature type="region of interest" description="Disordered" evidence="2">
    <location>
        <begin position="72"/>
        <end position="96"/>
    </location>
</feature>
<dbReference type="GeneID" id="134289063"/>
<evidence type="ECO:0000313" key="5">
    <source>
        <dbReference type="Proteomes" id="UP000069940"/>
    </source>
</evidence>
<organism evidence="4 5">
    <name type="scientific">Aedes albopictus</name>
    <name type="common">Asian tiger mosquito</name>
    <name type="synonym">Stegomyia albopicta</name>
    <dbReference type="NCBI Taxonomy" id="7160"/>
    <lineage>
        <taxon>Eukaryota</taxon>
        <taxon>Metazoa</taxon>
        <taxon>Ecdysozoa</taxon>
        <taxon>Arthropoda</taxon>
        <taxon>Hexapoda</taxon>
        <taxon>Insecta</taxon>
        <taxon>Pterygota</taxon>
        <taxon>Neoptera</taxon>
        <taxon>Endopterygota</taxon>
        <taxon>Diptera</taxon>
        <taxon>Nematocera</taxon>
        <taxon>Culicoidea</taxon>
        <taxon>Culicidae</taxon>
        <taxon>Culicinae</taxon>
        <taxon>Aedini</taxon>
        <taxon>Aedes</taxon>
        <taxon>Stegomyia</taxon>
    </lineage>
</organism>
<dbReference type="Proteomes" id="UP000069940">
    <property type="component" value="Unassembled WGS sequence"/>
</dbReference>
<feature type="coiled-coil region" evidence="1">
    <location>
        <begin position="2"/>
        <end position="34"/>
    </location>
</feature>
<dbReference type="Gene3D" id="3.10.10.10">
    <property type="entry name" value="HIV Type 1 Reverse Transcriptase, subunit A, domain 1"/>
    <property type="match status" value="1"/>
</dbReference>
<dbReference type="Pfam" id="PF05380">
    <property type="entry name" value="Peptidase_A17"/>
    <property type="match status" value="1"/>
</dbReference>
<keyword evidence="5" id="KW-1185">Reference proteome</keyword>
<feature type="region of interest" description="Disordered" evidence="2">
    <location>
        <begin position="439"/>
        <end position="460"/>
    </location>
</feature>
<evidence type="ECO:0000256" key="2">
    <source>
        <dbReference type="SAM" id="MobiDB-lite"/>
    </source>
</evidence>
<feature type="domain" description="Reverse transcriptase" evidence="3">
    <location>
        <begin position="758"/>
        <end position="881"/>
    </location>
</feature>
<dbReference type="RefSeq" id="XP_062711049.1">
    <property type="nucleotide sequence ID" value="XM_062855065.1"/>
</dbReference>
<dbReference type="PANTHER" id="PTHR47331">
    <property type="entry name" value="PHD-TYPE DOMAIN-CONTAINING PROTEIN"/>
    <property type="match status" value="1"/>
</dbReference>
<evidence type="ECO:0000256" key="1">
    <source>
        <dbReference type="SAM" id="Coils"/>
    </source>
</evidence>
<dbReference type="InterPro" id="IPR043128">
    <property type="entry name" value="Rev_trsase/Diguanyl_cyclase"/>
</dbReference>
<dbReference type="InterPro" id="IPR008042">
    <property type="entry name" value="Retrotrans_Pao"/>
</dbReference>
<evidence type="ECO:0000313" key="4">
    <source>
        <dbReference type="EnsemblMetazoa" id="AALFPA23_019200.P28243"/>
    </source>
</evidence>
<reference evidence="4" key="2">
    <citation type="submission" date="2025-05" db="UniProtKB">
        <authorList>
            <consortium name="EnsemblMetazoa"/>
        </authorList>
    </citation>
    <scope>IDENTIFICATION</scope>
    <source>
        <strain evidence="4">Foshan</strain>
    </source>
</reference>
<dbReference type="EnsemblMetazoa" id="AALFPA23_019200.R28243">
    <property type="protein sequence ID" value="AALFPA23_019200.P28243"/>
    <property type="gene ID" value="AALFPA23_019200"/>
</dbReference>
<name>A0ABM1ZJW7_AEDAL</name>
<keyword evidence="1" id="KW-0175">Coiled coil</keyword>
<reference evidence="5" key="1">
    <citation type="journal article" date="2015" name="Proc. Natl. Acad. Sci. U.S.A.">
        <title>Genome sequence of the Asian Tiger mosquito, Aedes albopictus, reveals insights into its biology, genetics, and evolution.</title>
        <authorList>
            <person name="Chen X.G."/>
            <person name="Jiang X."/>
            <person name="Gu J."/>
            <person name="Xu M."/>
            <person name="Wu Y."/>
            <person name="Deng Y."/>
            <person name="Zhang C."/>
            <person name="Bonizzoni M."/>
            <person name="Dermauw W."/>
            <person name="Vontas J."/>
            <person name="Armbruster P."/>
            <person name="Huang X."/>
            <person name="Yang Y."/>
            <person name="Zhang H."/>
            <person name="He W."/>
            <person name="Peng H."/>
            <person name="Liu Y."/>
            <person name="Wu K."/>
            <person name="Chen J."/>
            <person name="Lirakis M."/>
            <person name="Topalis P."/>
            <person name="Van Leeuwen T."/>
            <person name="Hall A.B."/>
            <person name="Jiang X."/>
            <person name="Thorpe C."/>
            <person name="Mueller R.L."/>
            <person name="Sun C."/>
            <person name="Waterhouse R.M."/>
            <person name="Yan G."/>
            <person name="Tu Z.J."/>
            <person name="Fang X."/>
            <person name="James A.A."/>
        </authorList>
    </citation>
    <scope>NUCLEOTIDE SEQUENCE [LARGE SCALE GENOMIC DNA]</scope>
    <source>
        <strain evidence="5">Foshan</strain>
    </source>
</reference>
<feature type="region of interest" description="Disordered" evidence="2">
    <location>
        <begin position="324"/>
        <end position="366"/>
    </location>
</feature>
<dbReference type="Pfam" id="PF00078">
    <property type="entry name" value="RVT_1"/>
    <property type="match status" value="1"/>
</dbReference>
<accession>A0ABM1ZJW7</accession>